<comment type="caution">
    <text evidence="1">The sequence shown here is derived from an EMBL/GenBank/DDBJ whole genome shotgun (WGS) entry which is preliminary data.</text>
</comment>
<proteinExistence type="predicted"/>
<evidence type="ECO:0000313" key="2">
    <source>
        <dbReference type="Proteomes" id="UP001595989"/>
    </source>
</evidence>
<dbReference type="EMBL" id="JBHSFU010000003">
    <property type="protein sequence ID" value="MFC4557105.1"/>
    <property type="molecule type" value="Genomic_DNA"/>
</dbReference>
<sequence>MIERKSYFVTVDTEDIREFSVPESGIEYEIIATPQEVKEIQELFIEKDKDGRNAVKYLKKPFDEWGADDTRNRYSDHLIEIYRRLYKLGTAETKEKISQLGLF</sequence>
<dbReference type="Proteomes" id="UP001595989">
    <property type="component" value="Unassembled WGS sequence"/>
</dbReference>
<reference evidence="2" key="1">
    <citation type="journal article" date="2019" name="Int. J. Syst. Evol. Microbiol.">
        <title>The Global Catalogue of Microorganisms (GCM) 10K type strain sequencing project: providing services to taxonomists for standard genome sequencing and annotation.</title>
        <authorList>
            <consortium name="The Broad Institute Genomics Platform"/>
            <consortium name="The Broad Institute Genome Sequencing Center for Infectious Disease"/>
            <person name="Wu L."/>
            <person name="Ma J."/>
        </authorList>
    </citation>
    <scope>NUCLEOTIDE SEQUENCE [LARGE SCALE GENOMIC DNA]</scope>
    <source>
        <strain evidence="2">CGMCC 4.7426</strain>
    </source>
</reference>
<dbReference type="RefSeq" id="WP_390293044.1">
    <property type="nucleotide sequence ID" value="NZ_JBHSFU010000003.1"/>
</dbReference>
<organism evidence="1 2">
    <name type="scientific">Virgibacillus kekensis</name>
    <dbReference type="NCBI Taxonomy" id="202261"/>
    <lineage>
        <taxon>Bacteria</taxon>
        <taxon>Bacillati</taxon>
        <taxon>Bacillota</taxon>
        <taxon>Bacilli</taxon>
        <taxon>Bacillales</taxon>
        <taxon>Bacillaceae</taxon>
        <taxon>Virgibacillus</taxon>
    </lineage>
</organism>
<keyword evidence="2" id="KW-1185">Reference proteome</keyword>
<evidence type="ECO:0008006" key="3">
    <source>
        <dbReference type="Google" id="ProtNLM"/>
    </source>
</evidence>
<accession>A0ABV9DEG5</accession>
<evidence type="ECO:0000313" key="1">
    <source>
        <dbReference type="EMBL" id="MFC4557105.1"/>
    </source>
</evidence>
<gene>
    <name evidence="1" type="ORF">ACFO3D_02625</name>
</gene>
<protein>
    <recommendedName>
        <fullName evidence="3">Hydrolase</fullName>
    </recommendedName>
</protein>
<name>A0ABV9DEG5_9BACI</name>